<dbReference type="EMBL" id="CP163431">
    <property type="protein sequence ID" value="XDQ07054.1"/>
    <property type="molecule type" value="Genomic_DNA"/>
</dbReference>
<proteinExistence type="predicted"/>
<organism evidence="2">
    <name type="scientific">Streptomyces sp. R08</name>
    <dbReference type="NCBI Taxonomy" id="3238624"/>
    <lineage>
        <taxon>Bacteria</taxon>
        <taxon>Bacillati</taxon>
        <taxon>Actinomycetota</taxon>
        <taxon>Actinomycetes</taxon>
        <taxon>Kitasatosporales</taxon>
        <taxon>Streptomycetaceae</taxon>
        <taxon>Streptomyces</taxon>
    </lineage>
</organism>
<dbReference type="InterPro" id="IPR032710">
    <property type="entry name" value="NTF2-like_dom_sf"/>
</dbReference>
<evidence type="ECO:0000313" key="2">
    <source>
        <dbReference type="EMBL" id="XDQ07054.1"/>
    </source>
</evidence>
<accession>A0AB39MPY3</accession>
<feature type="domain" description="SnoaL-like" evidence="1">
    <location>
        <begin position="3"/>
        <end position="147"/>
    </location>
</feature>
<dbReference type="Gene3D" id="3.10.450.50">
    <property type="match status" value="1"/>
</dbReference>
<dbReference type="AlphaFoldDB" id="A0AB39MPY3"/>
<name>A0AB39MPY3_9ACTN</name>
<dbReference type="InterPro" id="IPR037401">
    <property type="entry name" value="SnoaL-like"/>
</dbReference>
<dbReference type="RefSeq" id="WP_369191885.1">
    <property type="nucleotide sequence ID" value="NZ_CP163431.1"/>
</dbReference>
<protein>
    <submittedName>
        <fullName evidence="2">Nuclear transport factor 2 family protein</fullName>
    </submittedName>
</protein>
<evidence type="ECO:0000259" key="1">
    <source>
        <dbReference type="Pfam" id="PF13577"/>
    </source>
</evidence>
<reference evidence="2" key="1">
    <citation type="submission" date="2024-07" db="EMBL/GenBank/DDBJ databases">
        <authorList>
            <person name="Yu S.T."/>
        </authorList>
    </citation>
    <scope>NUCLEOTIDE SEQUENCE</scope>
    <source>
        <strain evidence="2">R08</strain>
    </source>
</reference>
<sequence length="158" mass="17547">MSTENEIRQIVSRYTRAADQRDGETLAKLYEDDAVVEIHYHRGPDGTELLGTLSGGAQIAAAMSTAMAPHPPLGWSHHTTYDHLVSVDGDEAGIDTQFITFDVVGAKKPEGGWPDGTFGAQGTIKPIESGYYRFTFRRTDGVWRIRHQDVIHDIPYVF</sequence>
<dbReference type="CDD" id="cd00531">
    <property type="entry name" value="NTF2_like"/>
    <property type="match status" value="1"/>
</dbReference>
<gene>
    <name evidence="2" type="ORF">AB5J58_45750</name>
</gene>
<dbReference type="SUPFAM" id="SSF54427">
    <property type="entry name" value="NTF2-like"/>
    <property type="match status" value="1"/>
</dbReference>
<dbReference type="Pfam" id="PF13577">
    <property type="entry name" value="SnoaL_4"/>
    <property type="match status" value="1"/>
</dbReference>